<dbReference type="SUPFAM" id="SSF55874">
    <property type="entry name" value="ATPase domain of HSP90 chaperone/DNA topoisomerase II/histidine kinase"/>
    <property type="match status" value="1"/>
</dbReference>
<protein>
    <recommendedName>
        <fullName evidence="4">Phosphate regulon sensor protein PhoR</fullName>
        <ecNumber evidence="3">2.7.13.3</ecNumber>
    </recommendedName>
</protein>
<reference evidence="19 20" key="1">
    <citation type="submission" date="2020-04" db="EMBL/GenBank/DDBJ databases">
        <authorList>
            <person name="De Canck E."/>
        </authorList>
    </citation>
    <scope>NUCLEOTIDE SEQUENCE [LARGE SCALE GENOMIC DNA]</scope>
    <source>
        <strain evidence="19 20">LMG 6000</strain>
    </source>
</reference>
<dbReference type="Gene3D" id="1.10.287.130">
    <property type="match status" value="1"/>
</dbReference>
<comment type="subcellular location">
    <subcellularLocation>
        <location evidence="2">Cell inner membrane</location>
        <topology evidence="2">Multi-pass membrane protein</topology>
    </subcellularLocation>
</comment>
<dbReference type="NCBIfam" id="TIGR02966">
    <property type="entry name" value="phoR_proteo"/>
    <property type="match status" value="1"/>
</dbReference>
<dbReference type="InterPro" id="IPR000014">
    <property type="entry name" value="PAS"/>
</dbReference>
<accession>A0A6S7F9N5</accession>
<dbReference type="InterPro" id="IPR014310">
    <property type="entry name" value="Sig_transdc_His_kinase_PhoR"/>
</dbReference>
<evidence type="ECO:0000313" key="20">
    <source>
        <dbReference type="Proteomes" id="UP000494183"/>
    </source>
</evidence>
<dbReference type="InterPro" id="IPR005467">
    <property type="entry name" value="His_kinase_dom"/>
</dbReference>
<dbReference type="CDD" id="cd00082">
    <property type="entry name" value="HisKA"/>
    <property type="match status" value="1"/>
</dbReference>
<evidence type="ECO:0000256" key="13">
    <source>
        <dbReference type="ARBA" id="ARBA00022840"/>
    </source>
</evidence>
<keyword evidence="10" id="KW-0812">Transmembrane</keyword>
<keyword evidence="5" id="KW-0813">Transport</keyword>
<dbReference type="GO" id="GO:0000155">
    <property type="term" value="F:phosphorelay sensor kinase activity"/>
    <property type="evidence" value="ECO:0007669"/>
    <property type="project" value="InterPro"/>
</dbReference>
<organism evidence="19 20">
    <name type="scientific">Achromobacter insolitus</name>
    <dbReference type="NCBI Taxonomy" id="217204"/>
    <lineage>
        <taxon>Bacteria</taxon>
        <taxon>Pseudomonadati</taxon>
        <taxon>Pseudomonadota</taxon>
        <taxon>Betaproteobacteria</taxon>
        <taxon>Burkholderiales</taxon>
        <taxon>Alcaligenaceae</taxon>
        <taxon>Achromobacter</taxon>
    </lineage>
</organism>
<dbReference type="CDD" id="cd00130">
    <property type="entry name" value="PAS"/>
    <property type="match status" value="1"/>
</dbReference>
<evidence type="ECO:0000256" key="11">
    <source>
        <dbReference type="ARBA" id="ARBA00022741"/>
    </source>
</evidence>
<evidence type="ECO:0000259" key="18">
    <source>
        <dbReference type="PROSITE" id="PS50109"/>
    </source>
</evidence>
<dbReference type="PRINTS" id="PR00344">
    <property type="entry name" value="BCTRLSENSOR"/>
</dbReference>
<comment type="function">
    <text evidence="17">Member of the two-component regulatory system PhoR/PhoB involved in the phosphate regulon genes expression. PhoR may function as a membrane-associated protein kinase that phosphorylates PhoB in response to environmental signals.</text>
</comment>
<keyword evidence="14" id="KW-1133">Transmembrane helix</keyword>
<sequence>MIWLRTLVLVALWAAAALLAQWLIGDPAGWILFSIAISGMLLWRSWRLHLVSHWANHPETSPPASVGPWDDILAPLYRYTRARARELNETQNTMQGMLAAAQALPDGAVTLNEDFQIDWCNRMARQHLGLRLPADRGHNLLNLLRAPEFVEYAHRQSWPEPILVRLGQQGQERLMMMQLTAYASNQRLLITRDVTQIERLETTRRDFVANVSHELRTPLTVLAGFLETLRDMPADALPAEQREQYIDMMHEQAQRMQAIVEDLLTLSTLESSPGSDPRAVNMGALLQKARQQIEALSGGRHVLEWHVDETLDVLGAETELTSALSNLLTNAVRYTPDGGTITVRWEREDDGGARYSVQDTGIGIPARHLPRLTERFYRVDRGRSRAVGGTGLGLAITKHIAMRHDAELLITSEPGKGSVFALRFPPDRVAIDSTPLGRAPFSPAH</sequence>
<comment type="catalytic activity">
    <reaction evidence="1">
        <text>ATP + protein L-histidine = ADP + protein N-phospho-L-histidine.</text>
        <dbReference type="EC" id="2.7.13.3"/>
    </reaction>
</comment>
<keyword evidence="13" id="KW-0067">ATP-binding</keyword>
<evidence type="ECO:0000256" key="3">
    <source>
        <dbReference type="ARBA" id="ARBA00012438"/>
    </source>
</evidence>
<name>A0A6S7F9N5_9BURK</name>
<evidence type="ECO:0000256" key="8">
    <source>
        <dbReference type="ARBA" id="ARBA00022592"/>
    </source>
</evidence>
<evidence type="ECO:0000256" key="9">
    <source>
        <dbReference type="ARBA" id="ARBA00022679"/>
    </source>
</evidence>
<dbReference type="GO" id="GO:0006817">
    <property type="term" value="P:phosphate ion transport"/>
    <property type="evidence" value="ECO:0007669"/>
    <property type="project" value="UniProtKB-KW"/>
</dbReference>
<evidence type="ECO:0000256" key="14">
    <source>
        <dbReference type="ARBA" id="ARBA00022989"/>
    </source>
</evidence>
<dbReference type="GeneID" id="92761852"/>
<dbReference type="InterPro" id="IPR003594">
    <property type="entry name" value="HATPase_dom"/>
</dbReference>
<dbReference type="PANTHER" id="PTHR45453">
    <property type="entry name" value="PHOSPHATE REGULON SENSOR PROTEIN PHOR"/>
    <property type="match status" value="1"/>
</dbReference>
<dbReference type="KEGG" id="ais:BUW96_28115"/>
<dbReference type="InterPro" id="IPR050351">
    <property type="entry name" value="BphY/WalK/GraS-like"/>
</dbReference>
<evidence type="ECO:0000256" key="7">
    <source>
        <dbReference type="ARBA" id="ARBA00022553"/>
    </source>
</evidence>
<evidence type="ECO:0000256" key="17">
    <source>
        <dbReference type="ARBA" id="ARBA00025207"/>
    </source>
</evidence>
<keyword evidence="11" id="KW-0547">Nucleotide-binding</keyword>
<dbReference type="InterPro" id="IPR036890">
    <property type="entry name" value="HATPase_C_sf"/>
</dbReference>
<dbReference type="AlphaFoldDB" id="A0A6S7F9N5"/>
<dbReference type="PANTHER" id="PTHR45453:SF1">
    <property type="entry name" value="PHOSPHATE REGULON SENSOR PROTEIN PHOR"/>
    <property type="match status" value="1"/>
</dbReference>
<evidence type="ECO:0000256" key="16">
    <source>
        <dbReference type="ARBA" id="ARBA00023136"/>
    </source>
</evidence>
<dbReference type="SUPFAM" id="SSF55785">
    <property type="entry name" value="PYP-like sensor domain (PAS domain)"/>
    <property type="match status" value="1"/>
</dbReference>
<dbReference type="GO" id="GO:0004721">
    <property type="term" value="F:phosphoprotein phosphatase activity"/>
    <property type="evidence" value="ECO:0007669"/>
    <property type="project" value="InterPro"/>
</dbReference>
<dbReference type="InterPro" id="IPR003661">
    <property type="entry name" value="HisK_dim/P_dom"/>
</dbReference>
<evidence type="ECO:0000256" key="2">
    <source>
        <dbReference type="ARBA" id="ARBA00004429"/>
    </source>
</evidence>
<dbReference type="Pfam" id="PF11808">
    <property type="entry name" value="PhoR"/>
    <property type="match status" value="1"/>
</dbReference>
<dbReference type="Gene3D" id="3.30.565.10">
    <property type="entry name" value="Histidine kinase-like ATPase, C-terminal domain"/>
    <property type="match status" value="1"/>
</dbReference>
<keyword evidence="12" id="KW-0418">Kinase</keyword>
<feature type="domain" description="Histidine kinase" evidence="18">
    <location>
        <begin position="210"/>
        <end position="428"/>
    </location>
</feature>
<gene>
    <name evidence="19" type="primary">phoR</name>
    <name evidence="19" type="ORF">LMG6000_06050</name>
</gene>
<dbReference type="InterPro" id="IPR036097">
    <property type="entry name" value="HisK_dim/P_sf"/>
</dbReference>
<dbReference type="PROSITE" id="PS50109">
    <property type="entry name" value="HIS_KIN"/>
    <property type="match status" value="1"/>
</dbReference>
<dbReference type="Pfam" id="PF02518">
    <property type="entry name" value="HATPase_c"/>
    <property type="match status" value="1"/>
</dbReference>
<dbReference type="GO" id="GO:0016036">
    <property type="term" value="P:cellular response to phosphate starvation"/>
    <property type="evidence" value="ECO:0007669"/>
    <property type="project" value="TreeGrafter"/>
</dbReference>
<keyword evidence="6" id="KW-1003">Cell membrane</keyword>
<dbReference type="InterPro" id="IPR004358">
    <property type="entry name" value="Sig_transdc_His_kin-like_C"/>
</dbReference>
<dbReference type="NCBIfam" id="NF008235">
    <property type="entry name" value="PRK11006.1"/>
    <property type="match status" value="1"/>
</dbReference>
<dbReference type="Proteomes" id="UP000494183">
    <property type="component" value="Unassembled WGS sequence"/>
</dbReference>
<keyword evidence="16" id="KW-0472">Membrane</keyword>
<dbReference type="Pfam" id="PF00512">
    <property type="entry name" value="HisKA"/>
    <property type="match status" value="1"/>
</dbReference>
<keyword evidence="7" id="KW-0597">Phosphoprotein</keyword>
<evidence type="ECO:0000256" key="12">
    <source>
        <dbReference type="ARBA" id="ARBA00022777"/>
    </source>
</evidence>
<keyword evidence="20" id="KW-1185">Reference proteome</keyword>
<dbReference type="EMBL" id="CADILH010000014">
    <property type="protein sequence ID" value="CAB3939135.1"/>
    <property type="molecule type" value="Genomic_DNA"/>
</dbReference>
<keyword evidence="15" id="KW-0902">Two-component regulatory system</keyword>
<dbReference type="SMART" id="SM00388">
    <property type="entry name" value="HisKA"/>
    <property type="match status" value="1"/>
</dbReference>
<keyword evidence="8" id="KW-0592">Phosphate transport</keyword>
<evidence type="ECO:0000256" key="10">
    <source>
        <dbReference type="ARBA" id="ARBA00022692"/>
    </source>
</evidence>
<evidence type="ECO:0000256" key="1">
    <source>
        <dbReference type="ARBA" id="ARBA00000085"/>
    </source>
</evidence>
<dbReference type="RefSeq" id="WP_063639349.1">
    <property type="nucleotide sequence ID" value="NZ_CADIJK010000001.1"/>
</dbReference>
<dbReference type="EC" id="2.7.13.3" evidence="3"/>
<dbReference type="SUPFAM" id="SSF47384">
    <property type="entry name" value="Homodimeric domain of signal transducing histidine kinase"/>
    <property type="match status" value="1"/>
</dbReference>
<dbReference type="GO" id="GO:0005524">
    <property type="term" value="F:ATP binding"/>
    <property type="evidence" value="ECO:0007669"/>
    <property type="project" value="UniProtKB-KW"/>
</dbReference>
<evidence type="ECO:0000256" key="15">
    <source>
        <dbReference type="ARBA" id="ARBA00023012"/>
    </source>
</evidence>
<dbReference type="SMART" id="SM00387">
    <property type="entry name" value="HATPase_c"/>
    <property type="match status" value="1"/>
</dbReference>
<dbReference type="GO" id="GO:0005886">
    <property type="term" value="C:plasma membrane"/>
    <property type="evidence" value="ECO:0007669"/>
    <property type="project" value="UniProtKB-SubCell"/>
</dbReference>
<evidence type="ECO:0000256" key="6">
    <source>
        <dbReference type="ARBA" id="ARBA00022475"/>
    </source>
</evidence>
<proteinExistence type="predicted"/>
<dbReference type="InterPro" id="IPR021766">
    <property type="entry name" value="PhoR_N"/>
</dbReference>
<evidence type="ECO:0000313" key="19">
    <source>
        <dbReference type="EMBL" id="CAB3939135.1"/>
    </source>
</evidence>
<keyword evidence="9 19" id="KW-0808">Transferase</keyword>
<dbReference type="InterPro" id="IPR035965">
    <property type="entry name" value="PAS-like_dom_sf"/>
</dbReference>
<dbReference type="FunFam" id="1.10.287.130:FF:000008">
    <property type="entry name" value="Two-component sensor histidine kinase"/>
    <property type="match status" value="1"/>
</dbReference>
<evidence type="ECO:0000256" key="5">
    <source>
        <dbReference type="ARBA" id="ARBA00022448"/>
    </source>
</evidence>
<evidence type="ECO:0000256" key="4">
    <source>
        <dbReference type="ARBA" id="ARBA00019665"/>
    </source>
</evidence>
<dbReference type="FunFam" id="3.30.565.10:FF:000006">
    <property type="entry name" value="Sensor histidine kinase WalK"/>
    <property type="match status" value="1"/>
</dbReference>